<dbReference type="PANTHER" id="PTHR30055">
    <property type="entry name" value="HTH-TYPE TRANSCRIPTIONAL REGULATOR RUTR"/>
    <property type="match status" value="1"/>
</dbReference>
<dbReference type="EMBL" id="JAVREP010000005">
    <property type="protein sequence ID" value="MDT0328883.1"/>
    <property type="molecule type" value="Genomic_DNA"/>
</dbReference>
<gene>
    <name evidence="7" type="ORF">RM479_10725</name>
</gene>
<comment type="caution">
    <text evidence="7">The sequence shown here is derived from an EMBL/GenBank/DDBJ whole genome shotgun (WGS) entry which is preliminary data.</text>
</comment>
<evidence type="ECO:0000256" key="2">
    <source>
        <dbReference type="ARBA" id="ARBA00023125"/>
    </source>
</evidence>
<dbReference type="SUPFAM" id="SSF48498">
    <property type="entry name" value="Tetracyclin repressor-like, C-terminal domain"/>
    <property type="match status" value="1"/>
</dbReference>
<dbReference type="SUPFAM" id="SSF46689">
    <property type="entry name" value="Homeodomain-like"/>
    <property type="match status" value="1"/>
</dbReference>
<evidence type="ECO:0000256" key="1">
    <source>
        <dbReference type="ARBA" id="ARBA00023015"/>
    </source>
</evidence>
<dbReference type="Gene3D" id="1.10.10.60">
    <property type="entry name" value="Homeodomain-like"/>
    <property type="match status" value="1"/>
</dbReference>
<keyword evidence="2 4" id="KW-0238">DNA-binding</keyword>
<feature type="compositionally biased region" description="Basic and acidic residues" evidence="5">
    <location>
        <begin position="196"/>
        <end position="210"/>
    </location>
</feature>
<feature type="DNA-binding region" description="H-T-H motif" evidence="4">
    <location>
        <begin position="28"/>
        <end position="47"/>
    </location>
</feature>
<proteinExistence type="predicted"/>
<evidence type="ECO:0000313" key="8">
    <source>
        <dbReference type="Proteomes" id="UP001183390"/>
    </source>
</evidence>
<evidence type="ECO:0000256" key="5">
    <source>
        <dbReference type="SAM" id="MobiDB-lite"/>
    </source>
</evidence>
<dbReference type="Pfam" id="PF13305">
    <property type="entry name" value="TetR_C_33"/>
    <property type="match status" value="1"/>
</dbReference>
<keyword evidence="1" id="KW-0805">Transcription regulation</keyword>
<sequence length="210" mass="22515">MPRVGLTRELVVTEAARLSDEHGFEALSLAAVAKRFGVAVPSLYKHIDGLPGLRREVAILGANEIGERVQRATVGRSGADALRAFADAYRHYAHAHPGRYAALQRLPGLATPDVPLSPDPVAVLAAVLRGFGIGEDRAVHAIRAMRSSLHGFVDLETQGGFGLPVNVDESFGLLVEGFVRAYREWPGTDVPGPDGTGRDERQHRDEKGGV</sequence>
<evidence type="ECO:0000313" key="7">
    <source>
        <dbReference type="EMBL" id="MDT0328883.1"/>
    </source>
</evidence>
<organism evidence="7 8">
    <name type="scientific">Nocardiopsis lambiniae</name>
    <dbReference type="NCBI Taxonomy" id="3075539"/>
    <lineage>
        <taxon>Bacteria</taxon>
        <taxon>Bacillati</taxon>
        <taxon>Actinomycetota</taxon>
        <taxon>Actinomycetes</taxon>
        <taxon>Streptosporangiales</taxon>
        <taxon>Nocardiopsidaceae</taxon>
        <taxon>Nocardiopsis</taxon>
    </lineage>
</organism>
<dbReference type="InterPro" id="IPR036271">
    <property type="entry name" value="Tet_transcr_reg_TetR-rel_C_sf"/>
</dbReference>
<dbReference type="InterPro" id="IPR001647">
    <property type="entry name" value="HTH_TetR"/>
</dbReference>
<reference evidence="8" key="1">
    <citation type="submission" date="2023-07" db="EMBL/GenBank/DDBJ databases">
        <title>30 novel species of actinomycetes from the DSMZ collection.</title>
        <authorList>
            <person name="Nouioui I."/>
        </authorList>
    </citation>
    <scope>NUCLEOTIDE SEQUENCE [LARGE SCALE GENOMIC DNA]</scope>
    <source>
        <strain evidence="8">DSM 44743</strain>
    </source>
</reference>
<dbReference type="InterPro" id="IPR025996">
    <property type="entry name" value="MT1864/Rv1816-like_C"/>
</dbReference>
<protein>
    <submittedName>
        <fullName evidence="7">TetR/AcrR family transcriptional regulator</fullName>
    </submittedName>
</protein>
<keyword evidence="3" id="KW-0804">Transcription</keyword>
<evidence type="ECO:0000256" key="4">
    <source>
        <dbReference type="PROSITE-ProRule" id="PRU00335"/>
    </source>
</evidence>
<dbReference type="Gene3D" id="1.10.357.10">
    <property type="entry name" value="Tetracycline Repressor, domain 2"/>
    <property type="match status" value="1"/>
</dbReference>
<name>A0ABU2M895_9ACTN</name>
<dbReference type="RefSeq" id="WP_311511552.1">
    <property type="nucleotide sequence ID" value="NZ_JAVREP010000005.1"/>
</dbReference>
<feature type="region of interest" description="Disordered" evidence="5">
    <location>
        <begin position="186"/>
        <end position="210"/>
    </location>
</feature>
<keyword evidence="8" id="KW-1185">Reference proteome</keyword>
<dbReference type="Pfam" id="PF00440">
    <property type="entry name" value="TetR_N"/>
    <property type="match status" value="1"/>
</dbReference>
<evidence type="ECO:0000256" key="3">
    <source>
        <dbReference type="ARBA" id="ARBA00023163"/>
    </source>
</evidence>
<dbReference type="PROSITE" id="PS50977">
    <property type="entry name" value="HTH_TETR_2"/>
    <property type="match status" value="1"/>
</dbReference>
<dbReference type="InterPro" id="IPR009057">
    <property type="entry name" value="Homeodomain-like_sf"/>
</dbReference>
<accession>A0ABU2M895</accession>
<dbReference type="InterPro" id="IPR050109">
    <property type="entry name" value="HTH-type_TetR-like_transc_reg"/>
</dbReference>
<dbReference type="PANTHER" id="PTHR30055:SF234">
    <property type="entry name" value="HTH-TYPE TRANSCRIPTIONAL REGULATOR BETI"/>
    <property type="match status" value="1"/>
</dbReference>
<evidence type="ECO:0000259" key="6">
    <source>
        <dbReference type="PROSITE" id="PS50977"/>
    </source>
</evidence>
<dbReference type="Proteomes" id="UP001183390">
    <property type="component" value="Unassembled WGS sequence"/>
</dbReference>
<feature type="domain" description="HTH tetR-type" evidence="6">
    <location>
        <begin position="5"/>
        <end position="65"/>
    </location>
</feature>